<accession>A0A1G6G1Y3</accession>
<name>A0A1G6G1Y3_BACOV</name>
<keyword evidence="2" id="KW-0966">Cell projection</keyword>
<proteinExistence type="predicted"/>
<sequence length="218" mass="25332">MKHKSFFWASYADLMTSLFFIMLVLFILTTVMLKRQVGEIEKIKEATEEQMEKIKEIENAVNEIDTTYFAYNNEHKKHILKIDVSFAVNSSDIDNIPPQTRLKLLEAGKTIKRFITEASHKYGVKYLLVIEGQASKDDYQRNYELSYERALALVKYWMQYHLDFNKDECELIISGSGQSGSLRVEPDTRGNSANQRFLIHIIPKPGIIEQIKLKSDEK</sequence>
<evidence type="ECO:0000313" key="3">
    <source>
        <dbReference type="Proteomes" id="UP000183670"/>
    </source>
</evidence>
<keyword evidence="2" id="KW-0282">Flagellum</keyword>
<dbReference type="RefSeq" id="WP_022199832.1">
    <property type="nucleotide sequence ID" value="NZ_FMYE01000005.1"/>
</dbReference>
<feature type="transmembrane region" description="Helical" evidence="1">
    <location>
        <begin position="6"/>
        <end position="33"/>
    </location>
</feature>
<dbReference type="SUPFAM" id="SSF103088">
    <property type="entry name" value="OmpA-like"/>
    <property type="match status" value="1"/>
</dbReference>
<dbReference type="Proteomes" id="UP000183670">
    <property type="component" value="Unassembled WGS sequence"/>
</dbReference>
<dbReference type="EMBL" id="FMYE01000005">
    <property type="protein sequence ID" value="SDB76007.1"/>
    <property type="molecule type" value="Genomic_DNA"/>
</dbReference>
<keyword evidence="1" id="KW-0812">Transmembrane</keyword>
<dbReference type="Gene3D" id="3.30.1330.60">
    <property type="entry name" value="OmpA-like domain"/>
    <property type="match status" value="1"/>
</dbReference>
<keyword evidence="1" id="KW-1133">Transmembrane helix</keyword>
<gene>
    <name evidence="2" type="ORF">SAMN05192581_1005124</name>
</gene>
<keyword evidence="1" id="KW-0472">Membrane</keyword>
<dbReference type="InterPro" id="IPR036737">
    <property type="entry name" value="OmpA-like_sf"/>
</dbReference>
<evidence type="ECO:0000313" key="2">
    <source>
        <dbReference type="EMBL" id="SDB76007.1"/>
    </source>
</evidence>
<organism evidence="2 3">
    <name type="scientific">Bacteroides ovatus</name>
    <dbReference type="NCBI Taxonomy" id="28116"/>
    <lineage>
        <taxon>Bacteria</taxon>
        <taxon>Pseudomonadati</taxon>
        <taxon>Bacteroidota</taxon>
        <taxon>Bacteroidia</taxon>
        <taxon>Bacteroidales</taxon>
        <taxon>Bacteroidaceae</taxon>
        <taxon>Bacteroides</taxon>
    </lineage>
</organism>
<dbReference type="AlphaFoldDB" id="A0A1G6G1Y3"/>
<keyword evidence="2" id="KW-0969">Cilium</keyword>
<evidence type="ECO:0000256" key="1">
    <source>
        <dbReference type="SAM" id="Phobius"/>
    </source>
</evidence>
<reference evidence="2 3" key="1">
    <citation type="submission" date="2016-10" db="EMBL/GenBank/DDBJ databases">
        <authorList>
            <person name="de Groot N.N."/>
        </authorList>
    </citation>
    <scope>NUCLEOTIDE SEQUENCE [LARGE SCALE GENOMIC DNA]</scope>
    <source>
        <strain evidence="2 3">NLAE-zl-C500</strain>
    </source>
</reference>
<protein>
    <submittedName>
        <fullName evidence="2">Flagellar motor protein MotB</fullName>
    </submittedName>
</protein>